<evidence type="ECO:0000256" key="1">
    <source>
        <dbReference type="SAM" id="MobiDB-lite"/>
    </source>
</evidence>
<keyword evidence="3" id="KW-1185">Reference proteome</keyword>
<comment type="caution">
    <text evidence="2">The sequence shown here is derived from an EMBL/GenBank/DDBJ whole genome shotgun (WGS) entry which is preliminary data.</text>
</comment>
<dbReference type="Proteomes" id="UP000076154">
    <property type="component" value="Unassembled WGS sequence"/>
</dbReference>
<reference evidence="2" key="1">
    <citation type="submission" date="2018-04" db="EMBL/GenBank/DDBJ databases">
        <title>Whole genome sequencing of Hypsizygus marmoreus.</title>
        <authorList>
            <person name="Choi I.-G."/>
            <person name="Min B."/>
            <person name="Kim J.-G."/>
            <person name="Kim S."/>
            <person name="Oh Y.-L."/>
            <person name="Kong W.-S."/>
            <person name="Park H."/>
            <person name="Jeong J."/>
            <person name="Song E.-S."/>
        </authorList>
    </citation>
    <scope>NUCLEOTIDE SEQUENCE [LARGE SCALE GENOMIC DNA]</scope>
    <source>
        <strain evidence="2">51987-8</strain>
    </source>
</reference>
<proteinExistence type="predicted"/>
<feature type="compositionally biased region" description="Basic and acidic residues" evidence="1">
    <location>
        <begin position="178"/>
        <end position="187"/>
    </location>
</feature>
<evidence type="ECO:0000313" key="3">
    <source>
        <dbReference type="Proteomes" id="UP000076154"/>
    </source>
</evidence>
<feature type="compositionally biased region" description="Acidic residues" evidence="1">
    <location>
        <begin position="289"/>
        <end position="302"/>
    </location>
</feature>
<feature type="compositionally biased region" description="Acidic residues" evidence="1">
    <location>
        <begin position="209"/>
        <end position="219"/>
    </location>
</feature>
<gene>
    <name evidence="2" type="ORF">Hypma_006161</name>
</gene>
<feature type="compositionally biased region" description="Polar residues" evidence="1">
    <location>
        <begin position="152"/>
        <end position="161"/>
    </location>
</feature>
<dbReference type="EMBL" id="LUEZ02000040">
    <property type="protein sequence ID" value="RDB25630.1"/>
    <property type="molecule type" value="Genomic_DNA"/>
</dbReference>
<dbReference type="AlphaFoldDB" id="A0A369JWM0"/>
<accession>A0A369JWM0</accession>
<organism evidence="2 3">
    <name type="scientific">Hypsizygus marmoreus</name>
    <name type="common">White beech mushroom</name>
    <name type="synonym">Agaricus marmoreus</name>
    <dbReference type="NCBI Taxonomy" id="39966"/>
    <lineage>
        <taxon>Eukaryota</taxon>
        <taxon>Fungi</taxon>
        <taxon>Dikarya</taxon>
        <taxon>Basidiomycota</taxon>
        <taxon>Agaricomycotina</taxon>
        <taxon>Agaricomycetes</taxon>
        <taxon>Agaricomycetidae</taxon>
        <taxon>Agaricales</taxon>
        <taxon>Tricholomatineae</taxon>
        <taxon>Lyophyllaceae</taxon>
        <taxon>Hypsizygus</taxon>
    </lineage>
</organism>
<protein>
    <submittedName>
        <fullName evidence="2">Uncharacterized protein</fullName>
    </submittedName>
</protein>
<dbReference type="InParanoid" id="A0A369JWM0"/>
<name>A0A369JWM0_HYPMA</name>
<sequence length="316" mass="34836">MSGYRFHSLFEVPYVESLRFHAGIEAEAQNRDIDAEDAPLIIRLPGLETTPPPYARNILNVAGNMSIDASAEQHSLTSQDYALKTSFDHGGNSAMHGDIRPVPLHATKITPDARDLCHRWGSSTRAIRGSVGRDTPVEQSSDVDGNEDHVHLNTQGASSSFFADEDRGQVPGGLGSNSDRRETRGKDSIANYVSVPHNAFQRRGHLDGSDSDDSDEDNDSDRTLIFNLDDTSSETLFSSSVEHDSSDEEEDWSDGEDWDSDPDPDSDEVHLPDGAERNDADVEGQLSIEDGDDDEDDDDDADQFYTPVVRTRGLWR</sequence>
<feature type="region of interest" description="Disordered" evidence="1">
    <location>
        <begin position="127"/>
        <end position="316"/>
    </location>
</feature>
<evidence type="ECO:0000313" key="2">
    <source>
        <dbReference type="EMBL" id="RDB25630.1"/>
    </source>
</evidence>
<feature type="compositionally biased region" description="Acidic residues" evidence="1">
    <location>
        <begin position="245"/>
        <end position="266"/>
    </location>
</feature>
<feature type="compositionally biased region" description="Basic and acidic residues" evidence="1">
    <location>
        <begin position="267"/>
        <end position="280"/>
    </location>
</feature>